<dbReference type="Proteomes" id="UP001497480">
    <property type="component" value="Unassembled WGS sequence"/>
</dbReference>
<gene>
    <name evidence="2" type="ORF">LLUT_LOCUS11844</name>
</gene>
<organism evidence="2 3">
    <name type="scientific">Lupinus luteus</name>
    <name type="common">European yellow lupine</name>
    <dbReference type="NCBI Taxonomy" id="3873"/>
    <lineage>
        <taxon>Eukaryota</taxon>
        <taxon>Viridiplantae</taxon>
        <taxon>Streptophyta</taxon>
        <taxon>Embryophyta</taxon>
        <taxon>Tracheophyta</taxon>
        <taxon>Spermatophyta</taxon>
        <taxon>Magnoliopsida</taxon>
        <taxon>eudicotyledons</taxon>
        <taxon>Gunneridae</taxon>
        <taxon>Pentapetalae</taxon>
        <taxon>rosids</taxon>
        <taxon>fabids</taxon>
        <taxon>Fabales</taxon>
        <taxon>Fabaceae</taxon>
        <taxon>Papilionoideae</taxon>
        <taxon>50 kb inversion clade</taxon>
        <taxon>genistoids sensu lato</taxon>
        <taxon>core genistoids</taxon>
        <taxon>Genisteae</taxon>
        <taxon>Lupinus</taxon>
    </lineage>
</organism>
<feature type="domain" description="Transposase MuDR plant" evidence="1">
    <location>
        <begin position="150"/>
        <end position="209"/>
    </location>
</feature>
<keyword evidence="3" id="KW-1185">Reference proteome</keyword>
<evidence type="ECO:0000259" key="1">
    <source>
        <dbReference type="Pfam" id="PF03108"/>
    </source>
</evidence>
<sequence length="211" mass="24313">MANLHHDGVFEIDCASYPICEQASYLVYVPVEVQRIDCESDDPNYMEDDDTNSKELENFINSSDDEGDDIYDTTSDARLLQEINSWMQKNHASNPIILTTRPNSKALEQLSDYDDSDELLSIDGSHSSDNELKPKWSEFNEKTDLHENTELVNGIKFDTNVTFRKALIEWTIKRGYDIKYTHSDKSRVIAICKDRCGWRIHASLIQDKSCF</sequence>
<dbReference type="AlphaFoldDB" id="A0AAV1WP21"/>
<dbReference type="EMBL" id="CAXHTB010000008">
    <property type="protein sequence ID" value="CAL0310784.1"/>
    <property type="molecule type" value="Genomic_DNA"/>
</dbReference>
<evidence type="ECO:0000313" key="3">
    <source>
        <dbReference type="Proteomes" id="UP001497480"/>
    </source>
</evidence>
<accession>A0AAV1WP21</accession>
<comment type="caution">
    <text evidence="2">The sequence shown here is derived from an EMBL/GenBank/DDBJ whole genome shotgun (WGS) entry which is preliminary data.</text>
</comment>
<dbReference type="Pfam" id="PF03108">
    <property type="entry name" value="DBD_Tnp_Mut"/>
    <property type="match status" value="1"/>
</dbReference>
<reference evidence="2 3" key="1">
    <citation type="submission" date="2024-03" db="EMBL/GenBank/DDBJ databases">
        <authorList>
            <person name="Martinez-Hernandez J."/>
        </authorList>
    </citation>
    <scope>NUCLEOTIDE SEQUENCE [LARGE SCALE GENOMIC DNA]</scope>
</reference>
<proteinExistence type="predicted"/>
<protein>
    <recommendedName>
        <fullName evidence="1">Transposase MuDR plant domain-containing protein</fullName>
    </recommendedName>
</protein>
<dbReference type="InterPro" id="IPR004332">
    <property type="entry name" value="Transposase_MuDR"/>
</dbReference>
<name>A0AAV1WP21_LUPLU</name>
<evidence type="ECO:0000313" key="2">
    <source>
        <dbReference type="EMBL" id="CAL0310784.1"/>
    </source>
</evidence>